<dbReference type="PANTHER" id="PTHR11926">
    <property type="entry name" value="GLUCOSYL/GLUCURONOSYL TRANSFERASES"/>
    <property type="match status" value="1"/>
</dbReference>
<dbReference type="GO" id="GO:0080043">
    <property type="term" value="F:quercetin 3-O-glucosyltransferase activity"/>
    <property type="evidence" value="ECO:0007669"/>
    <property type="project" value="TreeGrafter"/>
</dbReference>
<comment type="similarity">
    <text evidence="1">Belongs to the UDP-glycosyltransferase family.</text>
</comment>
<dbReference type="OrthoDB" id="5835829at2759"/>
<dbReference type="Gramene" id="TVU26477">
    <property type="protein sequence ID" value="TVU26477"/>
    <property type="gene ID" value="EJB05_29025"/>
</dbReference>
<keyword evidence="3" id="KW-1185">Reference proteome</keyword>
<dbReference type="EMBL" id="RWGY01000013">
    <property type="protein sequence ID" value="TVU26477.1"/>
    <property type="molecule type" value="Genomic_DNA"/>
</dbReference>
<evidence type="ECO:0000256" key="1">
    <source>
        <dbReference type="ARBA" id="ARBA00009995"/>
    </source>
</evidence>
<evidence type="ECO:0000313" key="3">
    <source>
        <dbReference type="Proteomes" id="UP000324897"/>
    </source>
</evidence>
<accession>A0A5J9UTM3</accession>
<dbReference type="GO" id="GO:0080044">
    <property type="term" value="F:quercetin 7-O-glucosyltransferase activity"/>
    <property type="evidence" value="ECO:0007669"/>
    <property type="project" value="TreeGrafter"/>
</dbReference>
<dbReference type="AlphaFoldDB" id="A0A5J9UTM3"/>
<dbReference type="PANTHER" id="PTHR11926:SF970">
    <property type="entry name" value="GLYCOSYLTRANSFERASE"/>
    <property type="match status" value="1"/>
</dbReference>
<protein>
    <submittedName>
        <fullName evidence="2">Uncharacterized protein</fullName>
    </submittedName>
</protein>
<evidence type="ECO:0000313" key="2">
    <source>
        <dbReference type="EMBL" id="TVU26477.1"/>
    </source>
</evidence>
<reference evidence="2 3" key="1">
    <citation type="journal article" date="2019" name="Sci. Rep.">
        <title>A high-quality genome of Eragrostis curvula grass provides insights into Poaceae evolution and supports new strategies to enhance forage quality.</title>
        <authorList>
            <person name="Carballo J."/>
            <person name="Santos B.A.C.M."/>
            <person name="Zappacosta D."/>
            <person name="Garbus I."/>
            <person name="Selva J.P."/>
            <person name="Gallo C.A."/>
            <person name="Diaz A."/>
            <person name="Albertini E."/>
            <person name="Caccamo M."/>
            <person name="Echenique V."/>
        </authorList>
    </citation>
    <scope>NUCLEOTIDE SEQUENCE [LARGE SCALE GENOMIC DNA]</scope>
    <source>
        <strain evidence="3">cv. Victoria</strain>
        <tissue evidence="2">Leaf</tissue>
    </source>
</reference>
<gene>
    <name evidence="2" type="ORF">EJB05_29025</name>
</gene>
<comment type="caution">
    <text evidence="2">The sequence shown here is derived from an EMBL/GenBank/DDBJ whole genome shotgun (WGS) entry which is preliminary data.</text>
</comment>
<dbReference type="SUPFAM" id="SSF53756">
    <property type="entry name" value="UDP-Glycosyltransferase/glycogen phosphorylase"/>
    <property type="match status" value="1"/>
</dbReference>
<proteinExistence type="inferred from homology"/>
<dbReference type="Proteomes" id="UP000324897">
    <property type="component" value="Chromosome 2"/>
</dbReference>
<dbReference type="Gene3D" id="3.40.50.2000">
    <property type="entry name" value="Glycogen Phosphorylase B"/>
    <property type="match status" value="2"/>
</dbReference>
<feature type="non-terminal residue" evidence="2">
    <location>
        <position position="1"/>
    </location>
</feature>
<sequence>MGLAAYLFFTPSGCGFLAYLNFDQLVKRGYVPFKDESCFSNGYLDTPVEWMDGMLPGARLRDLPTFIRTMNADDTKLSINIKQCELDAPAADGILLNTFDALERRAVEAVGACLPNTFTVGPLGAPDLPYLPGLMSILWRDDDRCTAWLDGHAEEGDASVVYVNFGSITVVTRGGGGGGGNEFAWGRAAAGCPFLWVIRLDMVRQCPNWPMGSVGDVTVDIGCEMLVVGLSISRICRLSV</sequence>
<organism evidence="2 3">
    <name type="scientific">Eragrostis curvula</name>
    <name type="common">weeping love grass</name>
    <dbReference type="NCBI Taxonomy" id="38414"/>
    <lineage>
        <taxon>Eukaryota</taxon>
        <taxon>Viridiplantae</taxon>
        <taxon>Streptophyta</taxon>
        <taxon>Embryophyta</taxon>
        <taxon>Tracheophyta</taxon>
        <taxon>Spermatophyta</taxon>
        <taxon>Magnoliopsida</taxon>
        <taxon>Liliopsida</taxon>
        <taxon>Poales</taxon>
        <taxon>Poaceae</taxon>
        <taxon>PACMAD clade</taxon>
        <taxon>Chloridoideae</taxon>
        <taxon>Eragrostideae</taxon>
        <taxon>Eragrostidinae</taxon>
        <taxon>Eragrostis</taxon>
    </lineage>
</organism>
<name>A0A5J9UTM3_9POAL</name>